<evidence type="ECO:0000256" key="5">
    <source>
        <dbReference type="ARBA" id="ARBA00022989"/>
    </source>
</evidence>
<dbReference type="Gramene" id="Pp3c15_9990V3.3">
    <property type="protein sequence ID" value="Pp3c15_9990V3.3"/>
    <property type="gene ID" value="Pp3c15_9990"/>
</dbReference>
<keyword evidence="5 8" id="KW-1133">Transmembrane helix</keyword>
<evidence type="ECO:0000256" key="8">
    <source>
        <dbReference type="SAM" id="Phobius"/>
    </source>
</evidence>
<keyword evidence="4" id="KW-0653">Protein transport</keyword>
<gene>
    <name evidence="10" type="primary">LOC112292936</name>
</gene>
<evidence type="ECO:0000313" key="10">
    <source>
        <dbReference type="EnsemblPlants" id="Pp3c15_9990V3.3"/>
    </source>
</evidence>
<evidence type="ECO:0000256" key="4">
    <source>
        <dbReference type="ARBA" id="ARBA00022927"/>
    </source>
</evidence>
<feature type="signal peptide" evidence="9">
    <location>
        <begin position="1"/>
        <end position="23"/>
    </location>
</feature>
<keyword evidence="11" id="KW-1185">Reference proteome</keyword>
<dbReference type="EMBL" id="ABEU02000015">
    <property type="status" value="NOT_ANNOTATED_CDS"/>
    <property type="molecule type" value="Genomic_DNA"/>
</dbReference>
<reference evidence="10 11" key="1">
    <citation type="journal article" date="2008" name="Science">
        <title>The Physcomitrella genome reveals evolutionary insights into the conquest of land by plants.</title>
        <authorList>
            <person name="Rensing S."/>
            <person name="Lang D."/>
            <person name="Zimmer A."/>
            <person name="Terry A."/>
            <person name="Salamov A."/>
            <person name="Shapiro H."/>
            <person name="Nishiyama T."/>
            <person name="Perroud P.-F."/>
            <person name="Lindquist E."/>
            <person name="Kamisugi Y."/>
            <person name="Tanahashi T."/>
            <person name="Sakakibara K."/>
            <person name="Fujita T."/>
            <person name="Oishi K."/>
            <person name="Shin-I T."/>
            <person name="Kuroki Y."/>
            <person name="Toyoda A."/>
            <person name="Suzuki Y."/>
            <person name="Hashimoto A."/>
            <person name="Yamaguchi K."/>
            <person name="Sugano A."/>
            <person name="Kohara Y."/>
            <person name="Fujiyama A."/>
            <person name="Anterola A."/>
            <person name="Aoki S."/>
            <person name="Ashton N."/>
            <person name="Barbazuk W.B."/>
            <person name="Barker E."/>
            <person name="Bennetzen J."/>
            <person name="Bezanilla M."/>
            <person name="Blankenship R."/>
            <person name="Cho S.H."/>
            <person name="Dutcher S."/>
            <person name="Estelle M."/>
            <person name="Fawcett J.A."/>
            <person name="Gundlach H."/>
            <person name="Hanada K."/>
            <person name="Heyl A."/>
            <person name="Hicks K.A."/>
            <person name="Hugh J."/>
            <person name="Lohr M."/>
            <person name="Mayer K."/>
            <person name="Melkozernov A."/>
            <person name="Murata T."/>
            <person name="Nelson D."/>
            <person name="Pils B."/>
            <person name="Prigge M."/>
            <person name="Reiss B."/>
            <person name="Renner T."/>
            <person name="Rombauts S."/>
            <person name="Rushton P."/>
            <person name="Sanderfoot A."/>
            <person name="Schween G."/>
            <person name="Shiu S.-H."/>
            <person name="Stueber K."/>
            <person name="Theodoulou F.L."/>
            <person name="Tu H."/>
            <person name="Van de Peer Y."/>
            <person name="Verrier P.J."/>
            <person name="Waters E."/>
            <person name="Wood A."/>
            <person name="Yang L."/>
            <person name="Cove D."/>
            <person name="Cuming A."/>
            <person name="Hasebe M."/>
            <person name="Lucas S."/>
            <person name="Mishler D.B."/>
            <person name="Reski R."/>
            <person name="Grigoriev I."/>
            <person name="Quatrano R.S."/>
            <person name="Boore J.L."/>
        </authorList>
    </citation>
    <scope>NUCLEOTIDE SEQUENCE [LARGE SCALE GENOMIC DNA]</scope>
    <source>
        <strain evidence="10 11">cv. Gransden 2004</strain>
    </source>
</reference>
<dbReference type="AlphaFoldDB" id="A0A7I4B193"/>
<comment type="subcellular location">
    <subcellularLocation>
        <location evidence="1">Membrane</location>
        <topology evidence="1">Single-pass membrane protein</topology>
    </subcellularLocation>
</comment>
<proteinExistence type="predicted"/>
<evidence type="ECO:0000256" key="6">
    <source>
        <dbReference type="ARBA" id="ARBA00023010"/>
    </source>
</evidence>
<dbReference type="PANTHER" id="PTHR33162">
    <property type="entry name" value="SEC-INDEPENDENT PROTEIN TRANSLOCASE PROTEIN TATA, CHLOROPLASTIC"/>
    <property type="match status" value="1"/>
</dbReference>
<dbReference type="Gene3D" id="1.20.5.3310">
    <property type="match status" value="1"/>
</dbReference>
<reference evidence="10 11" key="2">
    <citation type="journal article" date="2018" name="Plant J.">
        <title>The Physcomitrella patens chromosome-scale assembly reveals moss genome structure and evolution.</title>
        <authorList>
            <person name="Lang D."/>
            <person name="Ullrich K.K."/>
            <person name="Murat F."/>
            <person name="Fuchs J."/>
            <person name="Jenkins J."/>
            <person name="Haas F.B."/>
            <person name="Piednoel M."/>
            <person name="Gundlach H."/>
            <person name="Van Bel M."/>
            <person name="Meyberg R."/>
            <person name="Vives C."/>
            <person name="Morata J."/>
            <person name="Symeonidi A."/>
            <person name="Hiss M."/>
            <person name="Muchero W."/>
            <person name="Kamisugi Y."/>
            <person name="Saleh O."/>
            <person name="Blanc G."/>
            <person name="Decker E.L."/>
            <person name="van Gessel N."/>
            <person name="Grimwood J."/>
            <person name="Hayes R.D."/>
            <person name="Graham S.W."/>
            <person name="Gunter L.E."/>
            <person name="McDaniel S.F."/>
            <person name="Hoernstein S.N.W."/>
            <person name="Larsson A."/>
            <person name="Li F.W."/>
            <person name="Perroud P.F."/>
            <person name="Phillips J."/>
            <person name="Ranjan P."/>
            <person name="Rokshar D.S."/>
            <person name="Rothfels C.J."/>
            <person name="Schneider L."/>
            <person name="Shu S."/>
            <person name="Stevenson D.W."/>
            <person name="Thummler F."/>
            <person name="Tillich M."/>
            <person name="Villarreal Aguilar J.C."/>
            <person name="Widiez T."/>
            <person name="Wong G.K."/>
            <person name="Wymore A."/>
            <person name="Zhang Y."/>
            <person name="Zimmer A.D."/>
            <person name="Quatrano R.S."/>
            <person name="Mayer K.F.X."/>
            <person name="Goodstein D."/>
            <person name="Casacuberta J.M."/>
            <person name="Vandepoele K."/>
            <person name="Reski R."/>
            <person name="Cuming A.C."/>
            <person name="Tuskan G.A."/>
            <person name="Maumus F."/>
            <person name="Salse J."/>
            <person name="Schmutz J."/>
            <person name="Rensing S.A."/>
        </authorList>
    </citation>
    <scope>NUCLEOTIDE SEQUENCE [LARGE SCALE GENOMIC DNA]</scope>
    <source>
        <strain evidence="10 11">cv. Gransden 2004</strain>
    </source>
</reference>
<keyword evidence="6" id="KW-0811">Translocation</keyword>
<feature type="transmembrane region" description="Helical" evidence="8">
    <location>
        <begin position="84"/>
        <end position="104"/>
    </location>
</feature>
<dbReference type="GO" id="GO:0015031">
    <property type="term" value="P:protein transport"/>
    <property type="evidence" value="ECO:0007669"/>
    <property type="project" value="UniProtKB-KW"/>
</dbReference>
<sequence length="186" mass="19481">MAMAAAAACTAVTPLAATGAAAATAPSARWSAGSLRMSLPCAFVSSEVHASSSSIAFNDGRILLRTAARPVERRRQGRFEVCGLFGLGVPELAVIAGVAALVFGPKQLPAIGKSLGKTVKSFQTVRTGYTVSSYLLIISLSLGVLFLRLHPSNAEFGVNCPSCCFSTFLDVTHLLNTSLYFNFSVF</sequence>
<evidence type="ECO:0000313" key="11">
    <source>
        <dbReference type="Proteomes" id="UP000006727"/>
    </source>
</evidence>
<dbReference type="InterPro" id="IPR003369">
    <property type="entry name" value="TatA/B/E"/>
</dbReference>
<dbReference type="GO" id="GO:0016020">
    <property type="term" value="C:membrane"/>
    <property type="evidence" value="ECO:0007669"/>
    <property type="project" value="UniProtKB-SubCell"/>
</dbReference>
<dbReference type="Proteomes" id="UP000006727">
    <property type="component" value="Chromosome 15"/>
</dbReference>
<feature type="chain" id="PRO_5029717404" evidence="9">
    <location>
        <begin position="24"/>
        <end position="186"/>
    </location>
</feature>
<organism evidence="10 11">
    <name type="scientific">Physcomitrium patens</name>
    <name type="common">Spreading-leaved earth moss</name>
    <name type="synonym">Physcomitrella patens</name>
    <dbReference type="NCBI Taxonomy" id="3218"/>
    <lineage>
        <taxon>Eukaryota</taxon>
        <taxon>Viridiplantae</taxon>
        <taxon>Streptophyta</taxon>
        <taxon>Embryophyta</taxon>
        <taxon>Bryophyta</taxon>
        <taxon>Bryophytina</taxon>
        <taxon>Bryopsida</taxon>
        <taxon>Funariidae</taxon>
        <taxon>Funariales</taxon>
        <taxon>Funariaceae</taxon>
        <taxon>Physcomitrium</taxon>
    </lineage>
</organism>
<evidence type="ECO:0000256" key="2">
    <source>
        <dbReference type="ARBA" id="ARBA00022448"/>
    </source>
</evidence>
<evidence type="ECO:0000256" key="9">
    <source>
        <dbReference type="SAM" id="SignalP"/>
    </source>
</evidence>
<name>A0A7I4B193_PHYPA</name>
<dbReference type="Pfam" id="PF02416">
    <property type="entry name" value="TatA_B_E"/>
    <property type="match status" value="1"/>
</dbReference>
<feature type="transmembrane region" description="Helical" evidence="8">
    <location>
        <begin position="125"/>
        <end position="147"/>
    </location>
</feature>
<keyword evidence="2" id="KW-0813">Transport</keyword>
<keyword evidence="7 8" id="KW-0472">Membrane</keyword>
<dbReference type="PANTHER" id="PTHR33162:SF1">
    <property type="entry name" value="SEC-INDEPENDENT PROTEIN TRANSLOCASE PROTEIN TATA, CHLOROPLASTIC"/>
    <property type="match status" value="1"/>
</dbReference>
<accession>A0A7I4B193</accession>
<evidence type="ECO:0000256" key="7">
    <source>
        <dbReference type="ARBA" id="ARBA00023136"/>
    </source>
</evidence>
<evidence type="ECO:0000256" key="3">
    <source>
        <dbReference type="ARBA" id="ARBA00022692"/>
    </source>
</evidence>
<evidence type="ECO:0000256" key="1">
    <source>
        <dbReference type="ARBA" id="ARBA00004167"/>
    </source>
</evidence>
<keyword evidence="3 8" id="KW-0812">Transmembrane</keyword>
<keyword evidence="9" id="KW-0732">Signal</keyword>
<protein>
    <submittedName>
        <fullName evidence="10">Uncharacterized protein</fullName>
    </submittedName>
</protein>
<dbReference type="EnsemblPlants" id="Pp3c15_9990V3.3">
    <property type="protein sequence ID" value="Pp3c15_9990V3.3"/>
    <property type="gene ID" value="Pp3c15_9990"/>
</dbReference>
<reference evidence="10" key="3">
    <citation type="submission" date="2020-12" db="UniProtKB">
        <authorList>
            <consortium name="EnsemblPlants"/>
        </authorList>
    </citation>
    <scope>IDENTIFICATION</scope>
</reference>